<feature type="transmembrane region" description="Helical" evidence="1">
    <location>
        <begin position="20"/>
        <end position="41"/>
    </location>
</feature>
<evidence type="ECO:0000313" key="3">
    <source>
        <dbReference type="Proteomes" id="UP000269208"/>
    </source>
</evidence>
<keyword evidence="1" id="KW-0472">Membrane</keyword>
<evidence type="ECO:0000256" key="1">
    <source>
        <dbReference type="SAM" id="Phobius"/>
    </source>
</evidence>
<evidence type="ECO:0000313" key="2">
    <source>
        <dbReference type="EMBL" id="VEB59956.1"/>
    </source>
</evidence>
<keyword evidence="1" id="KW-1133">Transmembrane helix</keyword>
<evidence type="ECO:0008006" key="4">
    <source>
        <dbReference type="Google" id="ProtNLM"/>
    </source>
</evidence>
<sequence length="70" mass="8399">MEAVVRFGVEAEEERLVFEVFFYVFFAGFTDLFRCAFLFICRFRDMRNSRRRFGLPGSMGHWRKGESSKK</sequence>
<dbReference type="AlphaFoldDB" id="A0A3S4HWK3"/>
<name>A0A3S4HWK3_SALET</name>
<protein>
    <recommendedName>
        <fullName evidence="4">Transmembrane protein</fullName>
    </recommendedName>
</protein>
<organism evidence="2 3">
    <name type="scientific">Salmonella enterica I</name>
    <dbReference type="NCBI Taxonomy" id="59201"/>
    <lineage>
        <taxon>Bacteria</taxon>
        <taxon>Pseudomonadati</taxon>
        <taxon>Pseudomonadota</taxon>
        <taxon>Gammaproteobacteria</taxon>
        <taxon>Enterobacterales</taxon>
        <taxon>Enterobacteriaceae</taxon>
        <taxon>Salmonella</taxon>
    </lineage>
</organism>
<dbReference type="EMBL" id="LR134190">
    <property type="protein sequence ID" value="VEB59956.1"/>
    <property type="molecule type" value="Genomic_DNA"/>
</dbReference>
<proteinExistence type="predicted"/>
<keyword evidence="1" id="KW-0812">Transmembrane</keyword>
<dbReference type="Proteomes" id="UP000269208">
    <property type="component" value="Chromosome"/>
</dbReference>
<reference evidence="2 3" key="1">
    <citation type="submission" date="2018-12" db="EMBL/GenBank/DDBJ databases">
        <authorList>
            <consortium name="Pathogen Informatics"/>
        </authorList>
    </citation>
    <scope>NUCLEOTIDE SEQUENCE [LARGE SCALE GENOMIC DNA]</scope>
    <source>
        <strain evidence="2 3">NCTC6754</strain>
    </source>
</reference>
<accession>A0A3S4HWK3</accession>
<gene>
    <name evidence="2" type="ORF">NCTC6754_06183</name>
</gene>